<evidence type="ECO:0000313" key="3">
    <source>
        <dbReference type="EMBL" id="KAI3935376.1"/>
    </source>
</evidence>
<organism evidence="3 4">
    <name type="scientific">Papaver atlanticum</name>
    <dbReference type="NCBI Taxonomy" id="357466"/>
    <lineage>
        <taxon>Eukaryota</taxon>
        <taxon>Viridiplantae</taxon>
        <taxon>Streptophyta</taxon>
        <taxon>Embryophyta</taxon>
        <taxon>Tracheophyta</taxon>
        <taxon>Spermatophyta</taxon>
        <taxon>Magnoliopsida</taxon>
        <taxon>Ranunculales</taxon>
        <taxon>Papaveraceae</taxon>
        <taxon>Papaveroideae</taxon>
        <taxon>Papaver</taxon>
    </lineage>
</organism>
<dbReference type="SMART" id="SM01037">
    <property type="entry name" value="Bet_v_1"/>
    <property type="match status" value="2"/>
</dbReference>
<dbReference type="Pfam" id="PF00407">
    <property type="entry name" value="Bet_v_1"/>
    <property type="match status" value="2"/>
</dbReference>
<sequence>MTQQHSVSGLVGKLVAESEVNCSADKYYEMFKQHEGIPTAIPHIYTGVNVIEGHGTTSGCIIQWNYIVESKNEFVHTKITYDDETRTIRYDVLEGQAMEKYKKFSAILMAKPEENGHGSIVSWTIEYEKINEDSPIVTELEVNCNPDKYYEIWKHHEEVPTAIPHIYTSVEVIEGHGTTSGCIKQWNYVVDGKNEYVREITTYNDEARTICHSDFEEHVMEKYKKFYAILAVKPKANGHGSIVSWTIEYEKINEDSPVPIDYLAVFHSIIEDVNSHLCASE</sequence>
<keyword evidence="4" id="KW-1185">Reference proteome</keyword>
<dbReference type="EMBL" id="JAJJMB010006269">
    <property type="protein sequence ID" value="KAI3935376.1"/>
    <property type="molecule type" value="Genomic_DNA"/>
</dbReference>
<dbReference type="SUPFAM" id="SSF55961">
    <property type="entry name" value="Bet v1-like"/>
    <property type="match status" value="2"/>
</dbReference>
<gene>
    <name evidence="3" type="ORF">MKW98_027196</name>
</gene>
<evidence type="ECO:0000313" key="4">
    <source>
        <dbReference type="Proteomes" id="UP001202328"/>
    </source>
</evidence>
<name>A0AAD4T1K9_9MAGN</name>
<dbReference type="InterPro" id="IPR023393">
    <property type="entry name" value="START-like_dom_sf"/>
</dbReference>
<evidence type="ECO:0000256" key="1">
    <source>
        <dbReference type="ARBA" id="ARBA00038242"/>
    </source>
</evidence>
<dbReference type="PANTHER" id="PTHR31338">
    <property type="entry name" value="POLYKETIDE CYCLASE/DEHYDRASE AND LIPID TRANSPORT SUPERFAMILY PROTEIN"/>
    <property type="match status" value="1"/>
</dbReference>
<accession>A0AAD4T1K9</accession>
<dbReference type="CDD" id="cd07816">
    <property type="entry name" value="Bet_v1-like"/>
    <property type="match status" value="2"/>
</dbReference>
<dbReference type="PANTHER" id="PTHR31338:SF16">
    <property type="entry name" value="POLYKETIDE CYCLASE_DEHYDRASE AND LIPID TRANSPORT SUPERFAMILY PROTEIN"/>
    <property type="match status" value="1"/>
</dbReference>
<dbReference type="GO" id="GO:0006952">
    <property type="term" value="P:defense response"/>
    <property type="evidence" value="ECO:0007669"/>
    <property type="project" value="InterPro"/>
</dbReference>
<feature type="domain" description="Bet v I/Major latex protein" evidence="2">
    <location>
        <begin position="9"/>
        <end position="134"/>
    </location>
</feature>
<protein>
    <recommendedName>
        <fullName evidence="2">Bet v I/Major latex protein domain-containing protein</fullName>
    </recommendedName>
</protein>
<proteinExistence type="inferred from homology"/>
<comment type="similarity">
    <text evidence="1">Belongs to the MLP family.</text>
</comment>
<dbReference type="Gene3D" id="3.30.530.20">
    <property type="match status" value="2"/>
</dbReference>
<comment type="caution">
    <text evidence="3">The sequence shown here is derived from an EMBL/GenBank/DDBJ whole genome shotgun (WGS) entry which is preliminary data.</text>
</comment>
<reference evidence="3" key="1">
    <citation type="submission" date="2022-04" db="EMBL/GenBank/DDBJ databases">
        <title>A functionally conserved STORR gene fusion in Papaver species that diverged 16.8 million years ago.</title>
        <authorList>
            <person name="Catania T."/>
        </authorList>
    </citation>
    <scope>NUCLEOTIDE SEQUENCE</scope>
    <source>
        <strain evidence="3">S-188037</strain>
    </source>
</reference>
<dbReference type="Proteomes" id="UP001202328">
    <property type="component" value="Unassembled WGS sequence"/>
</dbReference>
<feature type="domain" description="Bet v I/Major latex protein" evidence="2">
    <location>
        <begin position="136"/>
        <end position="280"/>
    </location>
</feature>
<dbReference type="AlphaFoldDB" id="A0AAD4T1K9"/>
<evidence type="ECO:0000259" key="2">
    <source>
        <dbReference type="SMART" id="SM01037"/>
    </source>
</evidence>
<dbReference type="InterPro" id="IPR052006">
    <property type="entry name" value="MLP-like"/>
</dbReference>
<dbReference type="InterPro" id="IPR000916">
    <property type="entry name" value="Bet_v_I/MLP"/>
</dbReference>